<dbReference type="PANTHER" id="PTHR43420">
    <property type="entry name" value="ACETYLTRANSFERASE"/>
    <property type="match status" value="1"/>
</dbReference>
<keyword evidence="1 4" id="KW-0808">Transferase</keyword>
<comment type="caution">
    <text evidence="4">The sequence shown here is derived from an EMBL/GenBank/DDBJ whole genome shotgun (WGS) entry which is preliminary data.</text>
</comment>
<dbReference type="Gene3D" id="3.40.630.30">
    <property type="match status" value="1"/>
</dbReference>
<dbReference type="InterPro" id="IPR016181">
    <property type="entry name" value="Acyl_CoA_acyltransferase"/>
</dbReference>
<keyword evidence="5" id="KW-1185">Reference proteome</keyword>
<dbReference type="Proteomes" id="UP000268016">
    <property type="component" value="Unassembled WGS sequence"/>
</dbReference>
<evidence type="ECO:0000259" key="3">
    <source>
        <dbReference type="PROSITE" id="PS51186"/>
    </source>
</evidence>
<accession>A0A3N2R0X2</accession>
<dbReference type="GO" id="GO:0016747">
    <property type="term" value="F:acyltransferase activity, transferring groups other than amino-acyl groups"/>
    <property type="evidence" value="ECO:0007669"/>
    <property type="project" value="InterPro"/>
</dbReference>
<dbReference type="Pfam" id="PF00583">
    <property type="entry name" value="Acetyltransf_1"/>
    <property type="match status" value="1"/>
</dbReference>
<evidence type="ECO:0000256" key="1">
    <source>
        <dbReference type="ARBA" id="ARBA00022679"/>
    </source>
</evidence>
<name>A0A3N2R0X2_9RHOB</name>
<dbReference type="InterPro" id="IPR000182">
    <property type="entry name" value="GNAT_dom"/>
</dbReference>
<reference evidence="4 5" key="1">
    <citation type="submission" date="2018-10" db="EMBL/GenBank/DDBJ databases">
        <title>Histidinibacterium lentulum gen. nov., sp. nov., a marine bacterium from the culture broth of Picochlorum sp. 122.</title>
        <authorList>
            <person name="Wang G."/>
        </authorList>
    </citation>
    <scope>NUCLEOTIDE SEQUENCE [LARGE SCALE GENOMIC DNA]</scope>
    <source>
        <strain evidence="4 5">B17</strain>
    </source>
</reference>
<dbReference type="InterPro" id="IPR050680">
    <property type="entry name" value="YpeA/RimI_acetyltransf"/>
</dbReference>
<dbReference type="EMBL" id="RDRB01000005">
    <property type="protein sequence ID" value="ROU01127.1"/>
    <property type="molecule type" value="Genomic_DNA"/>
</dbReference>
<keyword evidence="2" id="KW-0012">Acyltransferase</keyword>
<protein>
    <submittedName>
        <fullName evidence="4">GNAT family N-acetyltransferase</fullName>
    </submittedName>
</protein>
<evidence type="ECO:0000313" key="5">
    <source>
        <dbReference type="Proteomes" id="UP000268016"/>
    </source>
</evidence>
<proteinExistence type="predicted"/>
<evidence type="ECO:0000256" key="2">
    <source>
        <dbReference type="ARBA" id="ARBA00023315"/>
    </source>
</evidence>
<feature type="domain" description="N-acetyltransferase" evidence="3">
    <location>
        <begin position="1"/>
        <end position="140"/>
    </location>
</feature>
<dbReference type="RefSeq" id="WP_123642456.1">
    <property type="nucleotide sequence ID" value="NZ_ML119085.1"/>
</dbReference>
<organism evidence="4 5">
    <name type="scientific">Histidinibacterium lentulum</name>
    <dbReference type="NCBI Taxonomy" id="2480588"/>
    <lineage>
        <taxon>Bacteria</taxon>
        <taxon>Pseudomonadati</taxon>
        <taxon>Pseudomonadota</taxon>
        <taxon>Alphaproteobacteria</taxon>
        <taxon>Rhodobacterales</taxon>
        <taxon>Paracoccaceae</taxon>
        <taxon>Histidinibacterium</taxon>
    </lineage>
</organism>
<dbReference type="PROSITE" id="PS51186">
    <property type="entry name" value="GNAT"/>
    <property type="match status" value="1"/>
</dbReference>
<sequence length="142" mass="15204">MSETACQGGRAARLAALHAAATDSPWTEADFADLLNTPGLLLLEEDAAFLAARTAADEAEILMLATHPSARRRGRARALLHRFHAEARTLGAARAFLEVAADNHPAAALYAAQGYREIGRRRAYYRRPAGPAVDAICLARGL</sequence>
<dbReference type="AlphaFoldDB" id="A0A3N2R0X2"/>
<evidence type="ECO:0000313" key="4">
    <source>
        <dbReference type="EMBL" id="ROU01127.1"/>
    </source>
</evidence>
<gene>
    <name evidence="4" type="ORF">EAT49_11425</name>
</gene>
<dbReference type="SUPFAM" id="SSF55729">
    <property type="entry name" value="Acyl-CoA N-acyltransferases (Nat)"/>
    <property type="match status" value="1"/>
</dbReference>